<gene>
    <name evidence="1" type="ORF">CLV43_112148</name>
</gene>
<comment type="caution">
    <text evidence="1">The sequence shown here is derived from an EMBL/GenBank/DDBJ whole genome shotgun (WGS) entry which is preliminary data.</text>
</comment>
<dbReference type="EMBL" id="PVTF01000012">
    <property type="protein sequence ID" value="PRY36223.1"/>
    <property type="molecule type" value="Genomic_DNA"/>
</dbReference>
<evidence type="ECO:0000313" key="2">
    <source>
        <dbReference type="Proteomes" id="UP000239494"/>
    </source>
</evidence>
<sequence length="287" mass="31291">MLSGFEAAVVKQVAPAVRLIPRGLAWVKRVSGGDHSAIQAAKPVHHTTQGRFWLFVAVAPTRAPKQLQRGDFGSWAKRLASLVLPEPFELDYFDGDLARFLVPALDTPSLAMHILDVHRSGLVDLRWGLDMPVVDGAAELPLAEVMTVLHRVLDVARQDAFRALCKKRWAGSRRRLDWRVGLAPHVSDQGGQVPWSKIVFPGREPEFRAANRWTPCPPEGYGAERLRSVRPNVKPQAVIEPVLRDLLAVAGYLGVDDCVSDVLAMPPSAPPAAALPGSGDSHSELGK</sequence>
<dbReference type="Proteomes" id="UP000239494">
    <property type="component" value="Unassembled WGS sequence"/>
</dbReference>
<dbReference type="AlphaFoldDB" id="A0A2T0SS67"/>
<protein>
    <submittedName>
        <fullName evidence="1">Uncharacterized protein</fullName>
    </submittedName>
</protein>
<evidence type="ECO:0000313" key="1">
    <source>
        <dbReference type="EMBL" id="PRY36223.1"/>
    </source>
</evidence>
<keyword evidence="2" id="KW-1185">Reference proteome</keyword>
<name>A0A2T0SS67_9PSEU</name>
<reference evidence="1 2" key="1">
    <citation type="submission" date="2018-03" db="EMBL/GenBank/DDBJ databases">
        <title>Genomic Encyclopedia of Archaeal and Bacterial Type Strains, Phase II (KMG-II): from individual species to whole genera.</title>
        <authorList>
            <person name="Goeker M."/>
        </authorList>
    </citation>
    <scope>NUCLEOTIDE SEQUENCE [LARGE SCALE GENOMIC DNA]</scope>
    <source>
        <strain evidence="1 2">DSM 44720</strain>
    </source>
</reference>
<proteinExistence type="predicted"/>
<organism evidence="1 2">
    <name type="scientific">Umezawaea tangerina</name>
    <dbReference type="NCBI Taxonomy" id="84725"/>
    <lineage>
        <taxon>Bacteria</taxon>
        <taxon>Bacillati</taxon>
        <taxon>Actinomycetota</taxon>
        <taxon>Actinomycetes</taxon>
        <taxon>Pseudonocardiales</taxon>
        <taxon>Pseudonocardiaceae</taxon>
        <taxon>Umezawaea</taxon>
    </lineage>
</organism>
<accession>A0A2T0SS67</accession>